<dbReference type="eggNOG" id="COG0189">
    <property type="taxonomic scope" value="Bacteria"/>
</dbReference>
<dbReference type="SUPFAM" id="SSF56059">
    <property type="entry name" value="Glutathione synthetase ATP-binding domain-like"/>
    <property type="match status" value="1"/>
</dbReference>
<keyword evidence="2" id="KW-1185">Reference proteome</keyword>
<evidence type="ECO:0000313" key="1">
    <source>
        <dbReference type="EMBL" id="EHR51500.1"/>
    </source>
</evidence>
<accession>H5X9R0</accession>
<organism evidence="1 2">
    <name type="scientific">Saccharomonospora marina XMU15</name>
    <dbReference type="NCBI Taxonomy" id="882083"/>
    <lineage>
        <taxon>Bacteria</taxon>
        <taxon>Bacillati</taxon>
        <taxon>Actinomycetota</taxon>
        <taxon>Actinomycetes</taxon>
        <taxon>Pseudonocardiales</taxon>
        <taxon>Pseudonocardiaceae</taxon>
        <taxon>Saccharomonospora</taxon>
    </lineage>
</organism>
<name>H5X9R0_9PSEU</name>
<proteinExistence type="predicted"/>
<sequence length="290" mass="31396">MTAKVVLATSAHLPHGDPDERAVPSALADVGVTARWFAWDDPAADFTAADLVILRSTWDYPDRWEEFLRWCASVPALRNTVDVVRWNTDKSYLVELAESGQAVVPTRLLRPGDTPDWPDTEFVLKPAVGAGSRGAGRFGAGDTERATEHLAALHARGRSVLLQPYQRRVDIEGETALVFFCGVYSHAFTKGPMLTGQGMDRSGLFVTETRAAADPPPTFRALAEDVLDAAAHRLGKSRAELLYARVDVVHGDDGVPALLELELTEPSLGFEQAGKGAAARFASAVRQHLA</sequence>
<evidence type="ECO:0000313" key="2">
    <source>
        <dbReference type="Proteomes" id="UP000004926"/>
    </source>
</evidence>
<dbReference type="InterPro" id="IPR053191">
    <property type="entry name" value="DcsG_Biosynth_Enzyme"/>
</dbReference>
<reference evidence="1 2" key="1">
    <citation type="journal article" date="2012" name="Stand. Genomic Sci.">
        <title>Genome sequence of the ocean sediment bacterium Saccharomonospora marina type strain (XMU15(T)).</title>
        <authorList>
            <person name="Klenk H.P."/>
            <person name="Lu M."/>
            <person name="Lucas S."/>
            <person name="Lapidus A."/>
            <person name="Copeland A."/>
            <person name="Pitluck S."/>
            <person name="Goodwin L.A."/>
            <person name="Han C."/>
            <person name="Tapia R."/>
            <person name="Brambilla E.M."/>
            <person name="Potter G."/>
            <person name="Land M."/>
            <person name="Ivanova N."/>
            <person name="Rohde M."/>
            <person name="Goker M."/>
            <person name="Detter J.C."/>
            <person name="Li W.J."/>
            <person name="Kyrpides N.C."/>
            <person name="Woyke T."/>
        </authorList>
    </citation>
    <scope>NUCLEOTIDE SEQUENCE [LARGE SCALE GENOMIC DNA]</scope>
    <source>
        <strain evidence="1 2">XMU15</strain>
    </source>
</reference>
<dbReference type="OrthoDB" id="3373978at2"/>
<evidence type="ECO:0008006" key="3">
    <source>
        <dbReference type="Google" id="ProtNLM"/>
    </source>
</evidence>
<gene>
    <name evidence="1" type="ORF">SacmaDRAFT_3275</name>
</gene>
<dbReference type="AlphaFoldDB" id="H5X9R0"/>
<dbReference type="STRING" id="882083.SacmaDRAFT_3275"/>
<dbReference type="PANTHER" id="PTHR39217:SF1">
    <property type="entry name" value="GLUTATHIONE SYNTHETASE"/>
    <property type="match status" value="1"/>
</dbReference>
<dbReference type="EMBL" id="CM001439">
    <property type="protein sequence ID" value="EHR51500.1"/>
    <property type="molecule type" value="Genomic_DNA"/>
</dbReference>
<dbReference type="Proteomes" id="UP000004926">
    <property type="component" value="Chromosome"/>
</dbReference>
<protein>
    <recommendedName>
        <fullName evidence="3">ATP-grasp domain-containing protein</fullName>
    </recommendedName>
</protein>
<dbReference type="PANTHER" id="PTHR39217">
    <property type="match status" value="1"/>
</dbReference>
<dbReference type="HOGENOM" id="CLU_070819_0_1_11"/>
<dbReference type="RefSeq" id="WP_009154883.1">
    <property type="nucleotide sequence ID" value="NZ_CM001439.1"/>
</dbReference>